<comment type="caution">
    <text evidence="1">The sequence shown here is derived from an EMBL/GenBank/DDBJ whole genome shotgun (WGS) entry which is preliminary data.</text>
</comment>
<evidence type="ECO:0000313" key="2">
    <source>
        <dbReference type="Proteomes" id="UP000186601"/>
    </source>
</evidence>
<evidence type="ECO:0000313" key="1">
    <source>
        <dbReference type="EMBL" id="PSR77255.1"/>
    </source>
</evidence>
<dbReference type="EMBL" id="MLYV02000804">
    <property type="protein sequence ID" value="PSR77255.1"/>
    <property type="molecule type" value="Genomic_DNA"/>
</dbReference>
<gene>
    <name evidence="1" type="ORF">PHLCEN_2v7990</name>
</gene>
<reference evidence="1 2" key="1">
    <citation type="submission" date="2018-02" db="EMBL/GenBank/DDBJ databases">
        <title>Genome sequence of the basidiomycete white-rot fungus Phlebia centrifuga.</title>
        <authorList>
            <person name="Granchi Z."/>
            <person name="Peng M."/>
            <person name="de Vries R.P."/>
            <person name="Hilden K."/>
            <person name="Makela M.R."/>
            <person name="Grigoriev I."/>
            <person name="Riley R."/>
        </authorList>
    </citation>
    <scope>NUCLEOTIDE SEQUENCE [LARGE SCALE GENOMIC DNA]</scope>
    <source>
        <strain evidence="1 2">FBCC195</strain>
    </source>
</reference>
<protein>
    <submittedName>
        <fullName evidence="1">Uncharacterized protein</fullName>
    </submittedName>
</protein>
<organism evidence="1 2">
    <name type="scientific">Hermanssonia centrifuga</name>
    <dbReference type="NCBI Taxonomy" id="98765"/>
    <lineage>
        <taxon>Eukaryota</taxon>
        <taxon>Fungi</taxon>
        <taxon>Dikarya</taxon>
        <taxon>Basidiomycota</taxon>
        <taxon>Agaricomycotina</taxon>
        <taxon>Agaricomycetes</taxon>
        <taxon>Polyporales</taxon>
        <taxon>Meruliaceae</taxon>
        <taxon>Hermanssonia</taxon>
    </lineage>
</organism>
<keyword evidence="2" id="KW-1185">Reference proteome</keyword>
<name>A0A2R6NUZ6_9APHY</name>
<sequence>MNVYGVGSLNSPIVISDDEDEATVELELEQRLSSPRAGIDDDYDTYNDSYNIQQELEYSKSPHQNVFPCDETDETSMNGVAFGTPSSLTSVGDNDVKRPCRIPRSIVNWLQA</sequence>
<dbReference type="Proteomes" id="UP000186601">
    <property type="component" value="Unassembled WGS sequence"/>
</dbReference>
<dbReference type="AlphaFoldDB" id="A0A2R6NUZ6"/>
<proteinExistence type="predicted"/>
<dbReference type="OrthoDB" id="2804702at2759"/>
<accession>A0A2R6NUZ6</accession>